<dbReference type="InterPro" id="IPR029033">
    <property type="entry name" value="His_PPase_superfam"/>
</dbReference>
<dbReference type="CDD" id="cd07067">
    <property type="entry name" value="HP_PGM_like"/>
    <property type="match status" value="1"/>
</dbReference>
<evidence type="ECO:0008006" key="6">
    <source>
        <dbReference type="Google" id="ProtNLM"/>
    </source>
</evidence>
<dbReference type="AlphaFoldDB" id="A0A429ZAV4"/>
<dbReference type="GO" id="GO:0005829">
    <property type="term" value="C:cytosol"/>
    <property type="evidence" value="ECO:0007669"/>
    <property type="project" value="TreeGrafter"/>
</dbReference>
<dbReference type="SUPFAM" id="SSF53254">
    <property type="entry name" value="Phosphoglycerate mutase-like"/>
    <property type="match status" value="1"/>
</dbReference>
<dbReference type="GO" id="GO:0043456">
    <property type="term" value="P:regulation of pentose-phosphate shunt"/>
    <property type="evidence" value="ECO:0007669"/>
    <property type="project" value="TreeGrafter"/>
</dbReference>
<dbReference type="InterPro" id="IPR013078">
    <property type="entry name" value="His_Pase_superF_clade-1"/>
</dbReference>
<dbReference type="InterPro" id="IPR051695">
    <property type="entry name" value="Phosphoglycerate_Mutase"/>
</dbReference>
<dbReference type="PANTHER" id="PTHR46517">
    <property type="entry name" value="FRUCTOSE-2,6-BISPHOSPHATASE TIGAR"/>
    <property type="match status" value="1"/>
</dbReference>
<dbReference type="GO" id="GO:0004331">
    <property type="term" value="F:fructose-2,6-bisphosphate 2-phosphatase activity"/>
    <property type="evidence" value="ECO:0007669"/>
    <property type="project" value="TreeGrafter"/>
</dbReference>
<dbReference type="PIRSF" id="PIRSF000709">
    <property type="entry name" value="6PFK_2-Ptase"/>
    <property type="match status" value="1"/>
</dbReference>
<feature type="binding site" evidence="3">
    <location>
        <position position="59"/>
    </location>
    <ligand>
        <name>substrate</name>
    </ligand>
</feature>
<keyword evidence="5" id="KW-1185">Reference proteome</keyword>
<dbReference type="GeneID" id="98569648"/>
<dbReference type="PANTHER" id="PTHR46517:SF1">
    <property type="entry name" value="FRUCTOSE-2,6-BISPHOSPHATASE TIGAR"/>
    <property type="match status" value="1"/>
</dbReference>
<dbReference type="Proteomes" id="UP000287239">
    <property type="component" value="Unassembled WGS sequence"/>
</dbReference>
<organism evidence="4 5">
    <name type="scientific">Vagococcus salmoninarum</name>
    <dbReference type="NCBI Taxonomy" id="2739"/>
    <lineage>
        <taxon>Bacteria</taxon>
        <taxon>Bacillati</taxon>
        <taxon>Bacillota</taxon>
        <taxon>Bacilli</taxon>
        <taxon>Lactobacillales</taxon>
        <taxon>Enterococcaceae</taxon>
        <taxon>Vagococcus</taxon>
    </lineage>
</organism>
<feature type="active site" description="Proton donor/acceptor" evidence="2">
    <location>
        <position position="85"/>
    </location>
</feature>
<accession>A0A429ZAV4</accession>
<dbReference type="Gene3D" id="3.40.50.1240">
    <property type="entry name" value="Phosphoglycerate mutase-like"/>
    <property type="match status" value="1"/>
</dbReference>
<gene>
    <name evidence="4" type="ORF">CBF35_14980</name>
</gene>
<dbReference type="SMART" id="SM00855">
    <property type="entry name" value="PGAM"/>
    <property type="match status" value="1"/>
</dbReference>
<evidence type="ECO:0000256" key="1">
    <source>
        <dbReference type="ARBA" id="ARBA00022801"/>
    </source>
</evidence>
<dbReference type="RefSeq" id="WP_126782580.1">
    <property type="nucleotide sequence ID" value="NZ_NGJU01000038.1"/>
</dbReference>
<keyword evidence="1" id="KW-0378">Hydrolase</keyword>
<reference evidence="4 5" key="1">
    <citation type="submission" date="2017-05" db="EMBL/GenBank/DDBJ databases">
        <title>Vagococcus spp. assemblies.</title>
        <authorList>
            <person name="Gulvik C.A."/>
        </authorList>
    </citation>
    <scope>NUCLEOTIDE SEQUENCE [LARGE SCALE GENOMIC DNA]</scope>
    <source>
        <strain evidence="4 5">NCFB 2777</strain>
    </source>
</reference>
<dbReference type="GO" id="GO:0045820">
    <property type="term" value="P:negative regulation of glycolytic process"/>
    <property type="evidence" value="ECO:0007669"/>
    <property type="project" value="TreeGrafter"/>
</dbReference>
<feature type="active site" description="Tele-phosphohistidine intermediate" evidence="2">
    <location>
        <position position="9"/>
    </location>
</feature>
<dbReference type="OrthoDB" id="9782128at2"/>
<comment type="caution">
    <text evidence="4">The sequence shown here is derived from an EMBL/GenBank/DDBJ whole genome shotgun (WGS) entry which is preliminary data.</text>
</comment>
<dbReference type="EMBL" id="NGJU01000038">
    <property type="protein sequence ID" value="RST90803.1"/>
    <property type="molecule type" value="Genomic_DNA"/>
</dbReference>
<evidence type="ECO:0000256" key="3">
    <source>
        <dbReference type="PIRSR" id="PIRSR613078-2"/>
    </source>
</evidence>
<evidence type="ECO:0000256" key="2">
    <source>
        <dbReference type="PIRSR" id="PIRSR613078-1"/>
    </source>
</evidence>
<proteinExistence type="predicted"/>
<protein>
    <recommendedName>
        <fullName evidence="6">Histidine phosphatase family protein</fullName>
    </recommendedName>
</protein>
<evidence type="ECO:0000313" key="4">
    <source>
        <dbReference type="EMBL" id="RST90803.1"/>
    </source>
</evidence>
<feature type="binding site" evidence="3">
    <location>
        <begin position="8"/>
        <end position="15"/>
    </location>
    <ligand>
        <name>substrate</name>
    </ligand>
</feature>
<dbReference type="Pfam" id="PF00300">
    <property type="entry name" value="His_Phos_1"/>
    <property type="match status" value="1"/>
</dbReference>
<evidence type="ECO:0000313" key="5">
    <source>
        <dbReference type="Proteomes" id="UP000287239"/>
    </source>
</evidence>
<name>A0A429ZAV4_9ENTE</name>
<sequence>MTTFYCVRHGKTIFNQNKTFQGGIADSPLLPEGEAAAELVGTFLKDVPFTTVLVSPQKRAQDTAKRLLKNHSSPLEIETIQDLREMEFGIWDGLPEANFHHEAEFQHLVHRPHLYNPTAIGGESFQVLIDRGKTVFMEAAQKDPEGHILIVSHGLFLQTLLKTFQGIPLSDVRKGDFLDNTSVTTVVSDVTGTEFTIEKWNDTSFV</sequence>